<dbReference type="PANTHER" id="PTHR35394">
    <property type="entry name" value="DUF3176 DOMAIN-CONTAINING PROTEIN"/>
    <property type="match status" value="1"/>
</dbReference>
<accession>A0AAJ0G4Q8</accession>
<name>A0AAJ0G4Q8_9PEZI</name>
<evidence type="ECO:0000256" key="1">
    <source>
        <dbReference type="SAM" id="Phobius"/>
    </source>
</evidence>
<keyword evidence="1" id="KW-0472">Membrane</keyword>
<dbReference type="Proteomes" id="UP001271007">
    <property type="component" value="Unassembled WGS sequence"/>
</dbReference>
<feature type="transmembrane region" description="Helical" evidence="1">
    <location>
        <begin position="130"/>
        <end position="157"/>
    </location>
</feature>
<protein>
    <submittedName>
        <fullName evidence="2">Uncharacterized protein</fullName>
    </submittedName>
</protein>
<comment type="caution">
    <text evidence="2">The sequence shown here is derived from an EMBL/GenBank/DDBJ whole genome shotgun (WGS) entry which is preliminary data.</text>
</comment>
<keyword evidence="3" id="KW-1185">Reference proteome</keyword>
<reference evidence="2" key="1">
    <citation type="submission" date="2023-04" db="EMBL/GenBank/DDBJ databases">
        <title>Black Yeasts Isolated from many extreme environments.</title>
        <authorList>
            <person name="Coleine C."/>
            <person name="Stajich J.E."/>
            <person name="Selbmann L."/>
        </authorList>
    </citation>
    <scope>NUCLEOTIDE SEQUENCE</scope>
    <source>
        <strain evidence="2">CCFEE 5312</strain>
    </source>
</reference>
<organism evidence="2 3">
    <name type="scientific">Extremus antarcticus</name>
    <dbReference type="NCBI Taxonomy" id="702011"/>
    <lineage>
        <taxon>Eukaryota</taxon>
        <taxon>Fungi</taxon>
        <taxon>Dikarya</taxon>
        <taxon>Ascomycota</taxon>
        <taxon>Pezizomycotina</taxon>
        <taxon>Dothideomycetes</taxon>
        <taxon>Dothideomycetidae</taxon>
        <taxon>Mycosphaerellales</taxon>
        <taxon>Extremaceae</taxon>
        <taxon>Extremus</taxon>
    </lineage>
</organism>
<dbReference type="Pfam" id="PF11374">
    <property type="entry name" value="DUF3176"/>
    <property type="match status" value="1"/>
</dbReference>
<evidence type="ECO:0000313" key="3">
    <source>
        <dbReference type="Proteomes" id="UP001271007"/>
    </source>
</evidence>
<proteinExistence type="predicted"/>
<evidence type="ECO:0000313" key="2">
    <source>
        <dbReference type="EMBL" id="KAK3046638.1"/>
    </source>
</evidence>
<dbReference type="PANTHER" id="PTHR35394:SF5">
    <property type="entry name" value="DUF3176 DOMAIN-CONTAINING PROTEIN"/>
    <property type="match status" value="1"/>
</dbReference>
<keyword evidence="1" id="KW-1133">Transmembrane helix</keyword>
<keyword evidence="1" id="KW-0812">Transmembrane</keyword>
<feature type="transmembrane region" description="Helical" evidence="1">
    <location>
        <begin position="186"/>
        <end position="208"/>
    </location>
</feature>
<sequence>MDGQRPSVRWSQRWNKLSAGLESVADLSTIELQPVTYDSSESPKASGDGTSMSNVYYHPASVSANDSCPLISRTTASAATTVTAIPLTQPSTPLMLSLTGEEVRSGYTDDVPPVALATIPETRRSALKTLGLWTAELVAAVFVIVLLVGEIILFVHYDHKFIFSSYDDRKDGAHAATWPFDFKINAAFALITAFMEATMAFYVASCIGQMRRHWYKRKANRLDWLDAMSEARGPHGAAKLLFRPGMLK</sequence>
<gene>
    <name evidence="2" type="ORF">LTR09_011920</name>
</gene>
<dbReference type="EMBL" id="JAWDJX010000085">
    <property type="protein sequence ID" value="KAK3046638.1"/>
    <property type="molecule type" value="Genomic_DNA"/>
</dbReference>
<dbReference type="AlphaFoldDB" id="A0AAJ0G4Q8"/>
<dbReference type="InterPro" id="IPR021514">
    <property type="entry name" value="DUF3176"/>
</dbReference>